<dbReference type="GO" id="GO:0005886">
    <property type="term" value="C:plasma membrane"/>
    <property type="evidence" value="ECO:0007669"/>
    <property type="project" value="UniProtKB-SubCell"/>
</dbReference>
<dbReference type="InterPro" id="IPR050763">
    <property type="entry name" value="ABC_transporter_ATP-binding"/>
</dbReference>
<dbReference type="InterPro" id="IPR017871">
    <property type="entry name" value="ABC_transporter-like_CS"/>
</dbReference>
<comment type="subcellular location">
    <subcellularLocation>
        <location evidence="1">Cell membrane</location>
        <topology evidence="1">Peripheral membrane protein</topology>
    </subcellularLocation>
</comment>
<evidence type="ECO:0000256" key="3">
    <source>
        <dbReference type="ARBA" id="ARBA00022448"/>
    </source>
</evidence>
<keyword evidence="4" id="KW-0547">Nucleotide-binding</keyword>
<evidence type="ECO:0000313" key="9">
    <source>
        <dbReference type="Proteomes" id="UP000240542"/>
    </source>
</evidence>
<dbReference type="EMBL" id="PYGA01000005">
    <property type="protein sequence ID" value="PSK98429.1"/>
    <property type="molecule type" value="Genomic_DNA"/>
</dbReference>
<accession>A0A2P8DMJ3</accession>
<dbReference type="SMART" id="SM00382">
    <property type="entry name" value="AAA"/>
    <property type="match status" value="1"/>
</dbReference>
<organism evidence="8 9">
    <name type="scientific">Murinocardiopsis flavida</name>
    <dbReference type="NCBI Taxonomy" id="645275"/>
    <lineage>
        <taxon>Bacteria</taxon>
        <taxon>Bacillati</taxon>
        <taxon>Actinomycetota</taxon>
        <taxon>Actinomycetes</taxon>
        <taxon>Streptosporangiales</taxon>
        <taxon>Nocardiopsidaceae</taxon>
        <taxon>Murinocardiopsis</taxon>
    </lineage>
</organism>
<dbReference type="InterPro" id="IPR003593">
    <property type="entry name" value="AAA+_ATPase"/>
</dbReference>
<reference evidence="8 9" key="1">
    <citation type="submission" date="2018-03" db="EMBL/GenBank/DDBJ databases">
        <title>Genomic Encyclopedia of Archaeal and Bacterial Type Strains, Phase II (KMG-II): from individual species to whole genera.</title>
        <authorList>
            <person name="Goeker M."/>
        </authorList>
    </citation>
    <scope>NUCLEOTIDE SEQUENCE [LARGE SCALE GENOMIC DNA]</scope>
    <source>
        <strain evidence="8 9">DSM 45312</strain>
    </source>
</reference>
<gene>
    <name evidence="8" type="ORF">CLV63_105103</name>
</gene>
<comment type="caution">
    <text evidence="8">The sequence shown here is derived from an EMBL/GenBank/DDBJ whole genome shotgun (WGS) entry which is preliminary data.</text>
</comment>
<dbReference type="PROSITE" id="PS00211">
    <property type="entry name" value="ABC_TRANSPORTER_1"/>
    <property type="match status" value="1"/>
</dbReference>
<feature type="domain" description="ABC transporter" evidence="7">
    <location>
        <begin position="5"/>
        <end position="230"/>
    </location>
</feature>
<dbReference type="GO" id="GO:0005524">
    <property type="term" value="F:ATP binding"/>
    <property type="evidence" value="ECO:0007669"/>
    <property type="project" value="UniProtKB-KW"/>
</dbReference>
<dbReference type="SUPFAM" id="SSF52540">
    <property type="entry name" value="P-loop containing nucleoside triphosphate hydrolases"/>
    <property type="match status" value="1"/>
</dbReference>
<sequence length="307" mass="32721">MSDAVRTRNLVKAFGTTRALDGLDLAVPAGEVHGFLGPNGAGKSTALRVLLGLLRADSGTAQVLGGEPWRDAAALHRRLAYVPGDVVLWPGLSGGEVIDLLARLRGGTGTRRRAELLDRFDLDPRQKCRAYSKGNRQKVALVAALAAETELLILDEPTSGLDPLMEAVFRECVAEERARGRTVLLSSHILSEVDALCDRVSIIRAGRVVETGTLAELRHLSRTTVSVELDGDPAGIADLPGVHGVEVDGGRLRCQVAPDRLDALFARLAGMGMRGLTAQPPTLEELFMRHYGADHGRPGDASAAVPR</sequence>
<dbReference type="PANTHER" id="PTHR42711:SF5">
    <property type="entry name" value="ABC TRANSPORTER ATP-BINDING PROTEIN NATA"/>
    <property type="match status" value="1"/>
</dbReference>
<protein>
    <submittedName>
        <fullName evidence="8">ABC-2 type transport system ATP-binding protein</fullName>
    </submittedName>
</protein>
<evidence type="ECO:0000256" key="6">
    <source>
        <dbReference type="ARBA" id="ARBA00023251"/>
    </source>
</evidence>
<comment type="similarity">
    <text evidence="2">Belongs to the ABC transporter superfamily.</text>
</comment>
<dbReference type="PROSITE" id="PS50893">
    <property type="entry name" value="ABC_TRANSPORTER_2"/>
    <property type="match status" value="1"/>
</dbReference>
<dbReference type="CDD" id="cd03230">
    <property type="entry name" value="ABC_DR_subfamily_A"/>
    <property type="match status" value="1"/>
</dbReference>
<name>A0A2P8DMJ3_9ACTN</name>
<dbReference type="InterPro" id="IPR003439">
    <property type="entry name" value="ABC_transporter-like_ATP-bd"/>
</dbReference>
<evidence type="ECO:0000259" key="7">
    <source>
        <dbReference type="PROSITE" id="PS50893"/>
    </source>
</evidence>
<keyword evidence="6" id="KW-0046">Antibiotic resistance</keyword>
<evidence type="ECO:0000256" key="4">
    <source>
        <dbReference type="ARBA" id="ARBA00022741"/>
    </source>
</evidence>
<dbReference type="Pfam" id="PF13732">
    <property type="entry name" value="DrrA1-3_C"/>
    <property type="match status" value="1"/>
</dbReference>
<dbReference type="GO" id="GO:0046677">
    <property type="term" value="P:response to antibiotic"/>
    <property type="evidence" value="ECO:0007669"/>
    <property type="project" value="UniProtKB-KW"/>
</dbReference>
<dbReference type="OrthoDB" id="3452254at2"/>
<evidence type="ECO:0000256" key="1">
    <source>
        <dbReference type="ARBA" id="ARBA00004202"/>
    </source>
</evidence>
<dbReference type="GO" id="GO:0016887">
    <property type="term" value="F:ATP hydrolysis activity"/>
    <property type="evidence" value="ECO:0007669"/>
    <property type="project" value="InterPro"/>
</dbReference>
<keyword evidence="5 8" id="KW-0067">ATP-binding</keyword>
<dbReference type="InterPro" id="IPR027417">
    <property type="entry name" value="P-loop_NTPase"/>
</dbReference>
<dbReference type="Proteomes" id="UP000240542">
    <property type="component" value="Unassembled WGS sequence"/>
</dbReference>
<keyword evidence="9" id="KW-1185">Reference proteome</keyword>
<dbReference type="Pfam" id="PF00005">
    <property type="entry name" value="ABC_tran"/>
    <property type="match status" value="1"/>
</dbReference>
<keyword evidence="3" id="KW-0813">Transport</keyword>
<dbReference type="Gene3D" id="3.40.50.300">
    <property type="entry name" value="P-loop containing nucleotide triphosphate hydrolases"/>
    <property type="match status" value="1"/>
</dbReference>
<dbReference type="AlphaFoldDB" id="A0A2P8DMJ3"/>
<evidence type="ECO:0000256" key="5">
    <source>
        <dbReference type="ARBA" id="ARBA00022840"/>
    </source>
</evidence>
<dbReference type="RefSeq" id="WP_106582517.1">
    <property type="nucleotide sequence ID" value="NZ_PYGA01000005.1"/>
</dbReference>
<evidence type="ECO:0000256" key="2">
    <source>
        <dbReference type="ARBA" id="ARBA00005417"/>
    </source>
</evidence>
<dbReference type="PANTHER" id="PTHR42711">
    <property type="entry name" value="ABC TRANSPORTER ATP-BINDING PROTEIN"/>
    <property type="match status" value="1"/>
</dbReference>
<dbReference type="InterPro" id="IPR025302">
    <property type="entry name" value="DrrA1/2-like_C"/>
</dbReference>
<proteinExistence type="inferred from homology"/>
<evidence type="ECO:0000313" key="8">
    <source>
        <dbReference type="EMBL" id="PSK98429.1"/>
    </source>
</evidence>